<keyword evidence="8" id="KW-0399">Innate immunity</keyword>
<dbReference type="InterPro" id="IPR000884">
    <property type="entry name" value="TSP1_rpt"/>
</dbReference>
<evidence type="ECO:0000256" key="17">
    <source>
        <dbReference type="ARBA" id="ARBA00023298"/>
    </source>
</evidence>
<dbReference type="Gene3D" id="4.10.400.10">
    <property type="entry name" value="Low-density Lipoprotein Receptor"/>
    <property type="match status" value="1"/>
</dbReference>
<keyword evidence="7" id="KW-1052">Target cell membrane</keyword>
<dbReference type="GO" id="GO:0005615">
    <property type="term" value="C:extracellular space"/>
    <property type="evidence" value="ECO:0000318"/>
    <property type="project" value="GO_Central"/>
</dbReference>
<dbReference type="InterPro" id="IPR023415">
    <property type="entry name" value="LDLR_class-A_CS"/>
</dbReference>
<keyword evidence="16" id="KW-0325">Glycoprotein</keyword>
<comment type="caution">
    <text evidence="20">Lacks conserved residue(s) required for the propagation of feature annotation.</text>
</comment>
<dbReference type="InterPro" id="IPR020864">
    <property type="entry name" value="MACPF"/>
</dbReference>
<dbReference type="SMART" id="SM00457">
    <property type="entry name" value="MACPF"/>
    <property type="match status" value="1"/>
</dbReference>
<dbReference type="FunFam" id="2.20.100.10:FF:000001">
    <property type="entry name" value="semaphorin-5A isoform X1"/>
    <property type="match status" value="1"/>
</dbReference>
<evidence type="ECO:0000256" key="2">
    <source>
        <dbReference type="ARBA" id="ARBA00004613"/>
    </source>
</evidence>
<evidence type="ECO:0000256" key="3">
    <source>
        <dbReference type="ARBA" id="ARBA00009214"/>
    </source>
</evidence>
<dbReference type="GO" id="GO:0031640">
    <property type="term" value="P:killing of cells of another organism"/>
    <property type="evidence" value="ECO:0007669"/>
    <property type="project" value="UniProtKB-KW"/>
</dbReference>
<evidence type="ECO:0000313" key="23">
    <source>
        <dbReference type="Ensembl" id="ENSACAP00000040249.1"/>
    </source>
</evidence>
<dbReference type="GO" id="GO:0006957">
    <property type="term" value="P:complement activation, alternative pathway"/>
    <property type="evidence" value="ECO:0007669"/>
    <property type="project" value="UniProtKB-KW"/>
</dbReference>
<dbReference type="InParanoid" id="A0A803TYF9"/>
<dbReference type="AlphaFoldDB" id="A0A803TYF9"/>
<keyword evidence="5" id="KW-0964">Secreted</keyword>
<evidence type="ECO:0000256" key="9">
    <source>
        <dbReference type="ARBA" id="ARBA00022852"/>
    </source>
</evidence>
<dbReference type="SUPFAM" id="SSF57424">
    <property type="entry name" value="LDL receptor-like module"/>
    <property type="match status" value="1"/>
</dbReference>
<evidence type="ECO:0000256" key="12">
    <source>
        <dbReference type="ARBA" id="ARBA00023058"/>
    </source>
</evidence>
<dbReference type="InterPro" id="IPR001862">
    <property type="entry name" value="MAC_perforin"/>
</dbReference>
<evidence type="ECO:0000256" key="15">
    <source>
        <dbReference type="ARBA" id="ARBA00023162"/>
    </source>
</evidence>
<evidence type="ECO:0000256" key="4">
    <source>
        <dbReference type="ARBA" id="ARBA00018261"/>
    </source>
</evidence>
<evidence type="ECO:0000259" key="22">
    <source>
        <dbReference type="PROSITE" id="PS51412"/>
    </source>
</evidence>
<dbReference type="PRINTS" id="PR01705">
    <property type="entry name" value="TSP1REPEAT"/>
</dbReference>
<keyword evidence="10" id="KW-0391">Immunity</keyword>
<evidence type="ECO:0000256" key="20">
    <source>
        <dbReference type="PROSITE-ProRule" id="PRU00124"/>
    </source>
</evidence>
<dbReference type="Proteomes" id="UP000001646">
    <property type="component" value="Chromosome 2"/>
</dbReference>
<feature type="disulfide bond" evidence="20">
    <location>
        <begin position="130"/>
        <end position="148"/>
    </location>
</feature>
<dbReference type="SMART" id="SM00192">
    <property type="entry name" value="LDLa"/>
    <property type="match status" value="1"/>
</dbReference>
<feature type="disulfide bond" evidence="20">
    <location>
        <begin position="142"/>
        <end position="157"/>
    </location>
</feature>
<keyword evidence="17" id="KW-1053">Target membrane</keyword>
<keyword evidence="21" id="KW-0812">Transmembrane</keyword>
<keyword evidence="14 20" id="KW-1015">Disulfide bond</keyword>
<accession>A0A803TYF9</accession>
<dbReference type="GeneTree" id="ENSGT00940000159777"/>
<name>A0A803TYF9_ANOCA</name>
<evidence type="ECO:0000313" key="24">
    <source>
        <dbReference type="Proteomes" id="UP000001646"/>
    </source>
</evidence>
<comment type="function">
    <text evidence="18">Pore-forming component of the membrane attack complex (MAC), a multiprotein complex activated by the complement cascade, which inserts into a target cell membrane and forms a pore, leading to target cell membrane rupture and cell lysis. The MAC is initiated by proteolytic cleavage of C5 into complement C5b in response to the classical, alternative, lectin and GZMK complement pathways. The complement pathways consist in a cascade of proteins that leads to phagocytosis and breakdown of pathogens and signaling that strengthens the adaptive immune system. Constitutes the pore-forming subunit of the MAC complex: during MAC assembly, C9 associates with the C5b8 intermediate complex, and polymerizes to complete the pore.</text>
</comment>
<dbReference type="PANTHER" id="PTHR45742:SF3">
    <property type="entry name" value="COMPLEMENT COMPONENT C9"/>
    <property type="match status" value="1"/>
</dbReference>
<reference evidence="23 24" key="1">
    <citation type="submission" date="2009-12" db="EMBL/GenBank/DDBJ databases">
        <title>The Genome Sequence of Anolis carolinensis (Green Anole Lizard).</title>
        <authorList>
            <consortium name="The Genome Sequencing Platform"/>
            <person name="Di Palma F."/>
            <person name="Alfoldi J."/>
            <person name="Heiman D."/>
            <person name="Young S."/>
            <person name="Grabherr M."/>
            <person name="Johnson J."/>
            <person name="Lander E.S."/>
            <person name="Lindblad-Toh K."/>
        </authorList>
    </citation>
    <scope>NUCLEOTIDE SEQUENCE [LARGE SCALE GENOMIC DNA]</scope>
    <source>
        <strain evidence="23 24">JBL SC #1</strain>
    </source>
</reference>
<dbReference type="SUPFAM" id="SSF82895">
    <property type="entry name" value="TSP-1 type 1 repeat"/>
    <property type="match status" value="2"/>
</dbReference>
<evidence type="ECO:0000256" key="19">
    <source>
        <dbReference type="ARBA" id="ARBA00093512"/>
    </source>
</evidence>
<feature type="transmembrane region" description="Helical" evidence="21">
    <location>
        <begin position="21"/>
        <end position="47"/>
    </location>
</feature>
<keyword evidence="24" id="KW-1185">Reference proteome</keyword>
<dbReference type="Gene3D" id="2.20.100.10">
    <property type="entry name" value="Thrombospondin type-1 (TSP1) repeat"/>
    <property type="match status" value="2"/>
</dbReference>
<dbReference type="GO" id="GO:0005579">
    <property type="term" value="C:membrane attack complex"/>
    <property type="evidence" value="ECO:0000318"/>
    <property type="project" value="GO_Central"/>
</dbReference>
<dbReference type="PROSITE" id="PS51412">
    <property type="entry name" value="MACPF_2"/>
    <property type="match status" value="1"/>
</dbReference>
<dbReference type="GO" id="GO:0006956">
    <property type="term" value="P:complement activation"/>
    <property type="evidence" value="ECO:0000318"/>
    <property type="project" value="GO_Central"/>
</dbReference>
<dbReference type="GO" id="GO:0006958">
    <property type="term" value="P:complement activation, classical pathway"/>
    <property type="evidence" value="ECO:0007669"/>
    <property type="project" value="UniProtKB-KW"/>
</dbReference>
<dbReference type="PROSITE" id="PS50092">
    <property type="entry name" value="TSP1"/>
    <property type="match status" value="2"/>
</dbReference>
<sequence>MGCIKSSVSVLLNFPHPSIDIIISIGSMSRLLLLTGVLFTFGINSFVSTERIRLPRESNAPPPVECLLSNWSEWGPCNPCVKERYRSRSVLKYGQFGGKACLEPLGHRESCEPDVPCREEEVDCGKDFQCENGQCIKTRLVCNTEDDCGDMSDEADCEDNRPAPCRDRILDVSELGRIAGHGINVLGMRPQASPFYNEFYNGVCDRVRDGNSGIYYRKPWNVAVLNYETRGGKNFRAEYYADQVTALKEVLSETQQTFKSSLSLKMNPTEISEGNTSALTNLSTSFTTVHSSSIRDYLRESKGKEQLFLHVKSSIELGSFIMRTRDLRLNDWFLDDLKNLPTTYDRGEYFKFLETHGTHYARKGTFGGKYELLYVLDSETMKKEGVTITDVKTCLGYDVEFGIKTSDFDAKLPISKVKCTTDKMRQVSNKTTVSLINDVVSIVQGGKITVLIKLKEQLSKGNKVTNIEDYVEWAATLPDAPVIISQELSPISDLVPLKMPDSTIKKRNLDRGVEDYIAEYNVCKCQPCQNGGTVLLINGNCECGCTPYFKGDVCQTPTSTFVPGQVATNGGWSCWSNWSPCKEGQRTRTRQCDNPEPTAGGNPCAGSNSEIGYCSSAE</sequence>
<reference evidence="23" key="3">
    <citation type="submission" date="2025-09" db="UniProtKB">
        <authorList>
            <consortium name="Ensembl"/>
        </authorList>
    </citation>
    <scope>IDENTIFICATION</scope>
</reference>
<dbReference type="GO" id="GO:0044218">
    <property type="term" value="C:other organism cell membrane"/>
    <property type="evidence" value="ECO:0007669"/>
    <property type="project" value="UniProtKB-KW"/>
</dbReference>
<dbReference type="PROSITE" id="PS01209">
    <property type="entry name" value="LDLRA_1"/>
    <property type="match status" value="1"/>
</dbReference>
<dbReference type="InterPro" id="IPR036383">
    <property type="entry name" value="TSP1_rpt_sf"/>
</dbReference>
<comment type="subunit">
    <text evidence="19">Homooligomer; about 20 C9 chains oligomerize to give rise to a huge beta-barrel that forms a 100 Angstrom diameter pore in target membranes. Component of the membrane attack complex (MAC), composed of complement C5b, C6, C7, C8A, C8B, C8G and multiple copies of the pore-forming subunit C9.</text>
</comment>
<dbReference type="InterPro" id="IPR002172">
    <property type="entry name" value="LDrepeatLR_classA_rpt"/>
</dbReference>
<comment type="similarity">
    <text evidence="3">Belongs to the complement C6/C7/C8/C9 family.</text>
</comment>
<keyword evidence="9" id="KW-0204">Cytolysis</keyword>
<keyword evidence="21" id="KW-1133">Transmembrane helix</keyword>
<dbReference type="Ensembl" id="ENSACAT00000042663.1">
    <property type="protein sequence ID" value="ENSACAP00000040249.1"/>
    <property type="gene ID" value="ENSACAG00000037160.1"/>
</dbReference>
<comment type="subcellular location">
    <subcellularLocation>
        <location evidence="2">Secreted</location>
    </subcellularLocation>
    <subcellularLocation>
        <location evidence="1">Target cell membrane</location>
    </subcellularLocation>
</comment>
<keyword evidence="11" id="KW-0180">Complement pathway</keyword>
<evidence type="ECO:0000256" key="11">
    <source>
        <dbReference type="ARBA" id="ARBA00022875"/>
    </source>
</evidence>
<keyword evidence="15" id="KW-0179">Complement alternate pathway</keyword>
<keyword evidence="6" id="KW-0245">EGF-like domain</keyword>
<dbReference type="PROSITE" id="PS50068">
    <property type="entry name" value="LDLRA_2"/>
    <property type="match status" value="1"/>
</dbReference>
<dbReference type="CDD" id="cd00112">
    <property type="entry name" value="LDLa"/>
    <property type="match status" value="1"/>
</dbReference>
<dbReference type="Pfam" id="PF00057">
    <property type="entry name" value="Ldl_recept_a"/>
    <property type="match status" value="1"/>
</dbReference>
<evidence type="ECO:0000256" key="7">
    <source>
        <dbReference type="ARBA" id="ARBA00022537"/>
    </source>
</evidence>
<keyword evidence="13 21" id="KW-0472">Membrane</keyword>
<evidence type="ECO:0000256" key="14">
    <source>
        <dbReference type="ARBA" id="ARBA00023157"/>
    </source>
</evidence>
<proteinExistence type="inferred from homology"/>
<evidence type="ECO:0000256" key="18">
    <source>
        <dbReference type="ARBA" id="ARBA00093294"/>
    </source>
</evidence>
<evidence type="ECO:0000256" key="8">
    <source>
        <dbReference type="ARBA" id="ARBA00022588"/>
    </source>
</evidence>
<dbReference type="PRINTS" id="PR00764">
    <property type="entry name" value="COMPLEMENTC9"/>
</dbReference>
<evidence type="ECO:0000256" key="1">
    <source>
        <dbReference type="ARBA" id="ARBA00004175"/>
    </source>
</evidence>
<evidence type="ECO:0000256" key="5">
    <source>
        <dbReference type="ARBA" id="ARBA00022525"/>
    </source>
</evidence>
<evidence type="ECO:0000256" key="16">
    <source>
        <dbReference type="ARBA" id="ARBA00023180"/>
    </source>
</evidence>
<evidence type="ECO:0000256" key="21">
    <source>
        <dbReference type="SAM" id="Phobius"/>
    </source>
</evidence>
<dbReference type="Pfam" id="PF01823">
    <property type="entry name" value="MACPF"/>
    <property type="match status" value="1"/>
</dbReference>
<protein>
    <recommendedName>
        <fullName evidence="4">Complement component C9</fullName>
    </recommendedName>
</protein>
<evidence type="ECO:0000256" key="10">
    <source>
        <dbReference type="ARBA" id="ARBA00022859"/>
    </source>
</evidence>
<dbReference type="Pfam" id="PF00090">
    <property type="entry name" value="TSP_1"/>
    <property type="match status" value="2"/>
</dbReference>
<dbReference type="InterPro" id="IPR036055">
    <property type="entry name" value="LDL_receptor-like_sf"/>
</dbReference>
<dbReference type="Gene3D" id="2.10.25.10">
    <property type="entry name" value="Laminin"/>
    <property type="match status" value="1"/>
</dbReference>
<evidence type="ECO:0000256" key="13">
    <source>
        <dbReference type="ARBA" id="ARBA00023136"/>
    </source>
</evidence>
<feature type="domain" description="MACPF" evidence="22">
    <location>
        <begin position="161"/>
        <end position="524"/>
    </location>
</feature>
<evidence type="ECO:0000256" key="6">
    <source>
        <dbReference type="ARBA" id="ARBA00022536"/>
    </source>
</evidence>
<gene>
    <name evidence="23" type="primary">LOC100561353</name>
</gene>
<dbReference type="SMART" id="SM00209">
    <property type="entry name" value="TSP1"/>
    <property type="match status" value="2"/>
</dbReference>
<reference evidence="23" key="2">
    <citation type="submission" date="2025-08" db="UniProtKB">
        <authorList>
            <consortium name="Ensembl"/>
        </authorList>
    </citation>
    <scope>IDENTIFICATION</scope>
</reference>
<dbReference type="PANTHER" id="PTHR45742">
    <property type="entry name" value="COMPLEMENT COMPONENT C6"/>
    <property type="match status" value="1"/>
</dbReference>
<keyword evidence="12" id="KW-0473">Membrane attack complex</keyword>
<organism evidence="23 24">
    <name type="scientific">Anolis carolinensis</name>
    <name type="common">Green anole</name>
    <name type="synonym">American chameleon</name>
    <dbReference type="NCBI Taxonomy" id="28377"/>
    <lineage>
        <taxon>Eukaryota</taxon>
        <taxon>Metazoa</taxon>
        <taxon>Chordata</taxon>
        <taxon>Craniata</taxon>
        <taxon>Vertebrata</taxon>
        <taxon>Euteleostomi</taxon>
        <taxon>Lepidosauria</taxon>
        <taxon>Squamata</taxon>
        <taxon>Bifurcata</taxon>
        <taxon>Unidentata</taxon>
        <taxon>Episquamata</taxon>
        <taxon>Toxicofera</taxon>
        <taxon>Iguania</taxon>
        <taxon>Dactyloidae</taxon>
        <taxon>Anolis</taxon>
    </lineage>
</organism>